<dbReference type="Proteomes" id="UP000218334">
    <property type="component" value="Unassembled WGS sequence"/>
</dbReference>
<name>A0A2H3BAG9_9AGAR</name>
<sequence length="372" mass="40553">MPTSSVVMELRATMMSNCTLGCRDNLEETCAGRSTCAHTAIHMHALFRFQLARLPALHRSTEMNSQSDVFDDEDFMMHSASQDMHREMLGLGAGNEFAVAFSGRVSLQRNVSMTHIDEGISVEEAHGDFFGGQLRTPINGGFNHDQNATACLQNASNAPANGESIFIERTQSNITSLPHEIGRLDGTLRNIEERGINLAARLGCIERQIEDLQKSVSAGLQDICNDIRDTVGLVQLDARQIQQIRRMYTNVYTAGQSISRALGNLKSTIRSKGNVPVISPLPSEYEVVNLPGPEESETATVTPKQVRMGAAGATKKTKGKTARKIMERSKERPLGEGNTAEPGRYSEAATNEKMSGGKAVKTRSRAARAAPY</sequence>
<feature type="compositionally biased region" description="Basic and acidic residues" evidence="1">
    <location>
        <begin position="324"/>
        <end position="334"/>
    </location>
</feature>
<evidence type="ECO:0000313" key="3">
    <source>
        <dbReference type="Proteomes" id="UP000218334"/>
    </source>
</evidence>
<gene>
    <name evidence="2" type="ORF">ARMSODRAFT_963598</name>
</gene>
<evidence type="ECO:0000313" key="2">
    <source>
        <dbReference type="EMBL" id="PBK63058.1"/>
    </source>
</evidence>
<accession>A0A2H3BAG9</accession>
<keyword evidence="3" id="KW-1185">Reference proteome</keyword>
<dbReference type="EMBL" id="KZ293461">
    <property type="protein sequence ID" value="PBK63058.1"/>
    <property type="molecule type" value="Genomic_DNA"/>
</dbReference>
<dbReference type="AlphaFoldDB" id="A0A2H3BAG9"/>
<organism evidence="2 3">
    <name type="scientific">Armillaria solidipes</name>
    <dbReference type="NCBI Taxonomy" id="1076256"/>
    <lineage>
        <taxon>Eukaryota</taxon>
        <taxon>Fungi</taxon>
        <taxon>Dikarya</taxon>
        <taxon>Basidiomycota</taxon>
        <taxon>Agaricomycotina</taxon>
        <taxon>Agaricomycetes</taxon>
        <taxon>Agaricomycetidae</taxon>
        <taxon>Agaricales</taxon>
        <taxon>Marasmiineae</taxon>
        <taxon>Physalacriaceae</taxon>
        <taxon>Armillaria</taxon>
    </lineage>
</organism>
<evidence type="ECO:0000256" key="1">
    <source>
        <dbReference type="SAM" id="MobiDB-lite"/>
    </source>
</evidence>
<proteinExistence type="predicted"/>
<feature type="region of interest" description="Disordered" evidence="1">
    <location>
        <begin position="309"/>
        <end position="372"/>
    </location>
</feature>
<reference evidence="3" key="1">
    <citation type="journal article" date="2017" name="Nat. Ecol. Evol.">
        <title>Genome expansion and lineage-specific genetic innovations in the forest pathogenic fungi Armillaria.</title>
        <authorList>
            <person name="Sipos G."/>
            <person name="Prasanna A.N."/>
            <person name="Walter M.C."/>
            <person name="O'Connor E."/>
            <person name="Balint B."/>
            <person name="Krizsan K."/>
            <person name="Kiss B."/>
            <person name="Hess J."/>
            <person name="Varga T."/>
            <person name="Slot J."/>
            <person name="Riley R."/>
            <person name="Boka B."/>
            <person name="Rigling D."/>
            <person name="Barry K."/>
            <person name="Lee J."/>
            <person name="Mihaltcheva S."/>
            <person name="LaButti K."/>
            <person name="Lipzen A."/>
            <person name="Waldron R."/>
            <person name="Moloney N.M."/>
            <person name="Sperisen C."/>
            <person name="Kredics L."/>
            <person name="Vagvoelgyi C."/>
            <person name="Patrignani A."/>
            <person name="Fitzpatrick D."/>
            <person name="Nagy I."/>
            <person name="Doyle S."/>
            <person name="Anderson J.B."/>
            <person name="Grigoriev I.V."/>
            <person name="Gueldener U."/>
            <person name="Muensterkoetter M."/>
            <person name="Nagy L.G."/>
        </authorList>
    </citation>
    <scope>NUCLEOTIDE SEQUENCE [LARGE SCALE GENOMIC DNA]</scope>
    <source>
        <strain evidence="3">28-4</strain>
    </source>
</reference>
<protein>
    <submittedName>
        <fullName evidence="2">Uncharacterized protein</fullName>
    </submittedName>
</protein>